<dbReference type="AlphaFoldDB" id="A0A4U1L4N9"/>
<dbReference type="InterPro" id="IPR008792">
    <property type="entry name" value="PQQD"/>
</dbReference>
<dbReference type="Pfam" id="PF05402">
    <property type="entry name" value="PqqD"/>
    <property type="match status" value="1"/>
</dbReference>
<reference evidence="1 2" key="1">
    <citation type="submission" date="2019-04" db="EMBL/GenBank/DDBJ databases">
        <authorList>
            <person name="Yang Y."/>
            <person name="Wei D."/>
        </authorList>
    </citation>
    <scope>NUCLEOTIDE SEQUENCE [LARGE SCALE GENOMIC DNA]</scope>
    <source>
        <strain evidence="1 2">L-1-4w-11</strain>
    </source>
</reference>
<dbReference type="Gene3D" id="1.10.10.1150">
    <property type="entry name" value="Coenzyme PQQ synthesis protein D (PqqD)"/>
    <property type="match status" value="1"/>
</dbReference>
<accession>A0A4U1L4N9</accession>
<sequence>MQGNRAVIGADTILRRKADLVASDMDGETVMLDIESGHYFGLSGVGPHVWAQLGHDQRVGALIDGVHAAFAVSETDDVERDVLAFVQALHDKGLVQVVG</sequence>
<comment type="caution">
    <text evidence="1">The sequence shown here is derived from an EMBL/GenBank/DDBJ whole genome shotgun (WGS) entry which is preliminary data.</text>
</comment>
<dbReference type="EMBL" id="SWKR01000002">
    <property type="protein sequence ID" value="TKD51869.1"/>
    <property type="molecule type" value="Genomic_DNA"/>
</dbReference>
<dbReference type="OrthoDB" id="1495225at2"/>
<proteinExistence type="predicted"/>
<gene>
    <name evidence="1" type="ORF">FBR43_14805</name>
</gene>
<evidence type="ECO:0000313" key="1">
    <source>
        <dbReference type="EMBL" id="TKD51869.1"/>
    </source>
</evidence>
<organism evidence="1 2">
    <name type="scientific">Sphingomonas baiyangensis</name>
    <dbReference type="NCBI Taxonomy" id="2572576"/>
    <lineage>
        <taxon>Bacteria</taxon>
        <taxon>Pseudomonadati</taxon>
        <taxon>Pseudomonadota</taxon>
        <taxon>Alphaproteobacteria</taxon>
        <taxon>Sphingomonadales</taxon>
        <taxon>Sphingomonadaceae</taxon>
        <taxon>Sphingomonas</taxon>
    </lineage>
</organism>
<dbReference type="InterPro" id="IPR041881">
    <property type="entry name" value="PqqD_sf"/>
</dbReference>
<dbReference type="Proteomes" id="UP000309138">
    <property type="component" value="Unassembled WGS sequence"/>
</dbReference>
<protein>
    <submittedName>
        <fullName evidence="1">PqqD family protein</fullName>
    </submittedName>
</protein>
<evidence type="ECO:0000313" key="2">
    <source>
        <dbReference type="Proteomes" id="UP000309138"/>
    </source>
</evidence>
<keyword evidence="2" id="KW-1185">Reference proteome</keyword>
<name>A0A4U1L4N9_9SPHN</name>